<reference evidence="3" key="1">
    <citation type="submission" date="2020-11" db="EMBL/GenBank/DDBJ databases">
        <authorList>
            <person name="Tran Van P."/>
        </authorList>
    </citation>
    <scope>NUCLEOTIDE SEQUENCE</scope>
</reference>
<organism evidence="3">
    <name type="scientific">Timema douglasi</name>
    <name type="common">Walking stick</name>
    <dbReference type="NCBI Taxonomy" id="61478"/>
    <lineage>
        <taxon>Eukaryota</taxon>
        <taxon>Metazoa</taxon>
        <taxon>Ecdysozoa</taxon>
        <taxon>Arthropoda</taxon>
        <taxon>Hexapoda</taxon>
        <taxon>Insecta</taxon>
        <taxon>Pterygota</taxon>
        <taxon>Neoptera</taxon>
        <taxon>Polyneoptera</taxon>
        <taxon>Phasmatodea</taxon>
        <taxon>Timematodea</taxon>
        <taxon>Timematoidea</taxon>
        <taxon>Timematidae</taxon>
        <taxon>Timema</taxon>
    </lineage>
</organism>
<feature type="domain" description="CobW/HypB/UreG nucleotide-binding" evidence="2">
    <location>
        <begin position="85"/>
        <end position="124"/>
    </location>
</feature>
<proteinExistence type="predicted"/>
<protein>
    <recommendedName>
        <fullName evidence="2">CobW/HypB/UreG nucleotide-binding domain-containing protein</fullName>
    </recommendedName>
</protein>
<evidence type="ECO:0000259" key="2">
    <source>
        <dbReference type="Pfam" id="PF02492"/>
    </source>
</evidence>
<feature type="region of interest" description="Disordered" evidence="1">
    <location>
        <begin position="165"/>
        <end position="190"/>
    </location>
</feature>
<evidence type="ECO:0000313" key="3">
    <source>
        <dbReference type="EMBL" id="CAD7198201.1"/>
    </source>
</evidence>
<dbReference type="InterPro" id="IPR027417">
    <property type="entry name" value="P-loop_NTPase"/>
</dbReference>
<sequence length="233" mass="25494">MCKLCGCTGPRACLDGEILEVKNKNIHESSNKEDSTDIQAEEPIPPVSETFTMMENLIRFTESQPDQLLGSDRVPGLNPSHAEVNGSLNEAVRQIALADLVIVNKVDLVSPEHVEQLKKEIRSRNLTSLVALPSLSARLTKIGSAKNRATWRENNRVVQLSAPVGQHTRSRCPMHPEKVGGDRPPPSLPRPLKPSLAVCSVASFSSAIVGFHCVRRLHRHSPAMTTCVFSLSL</sequence>
<dbReference type="AlphaFoldDB" id="A0A7R8VKB1"/>
<dbReference type="EMBL" id="OA566057">
    <property type="protein sequence ID" value="CAD7198201.1"/>
    <property type="molecule type" value="Genomic_DNA"/>
</dbReference>
<gene>
    <name evidence="3" type="ORF">TDIB3V08_LOCUS4485</name>
</gene>
<accession>A0A7R8VKB1</accession>
<dbReference type="Pfam" id="PF02492">
    <property type="entry name" value="cobW"/>
    <property type="match status" value="1"/>
</dbReference>
<dbReference type="InterPro" id="IPR003495">
    <property type="entry name" value="CobW/HypB/UreG_nucleotide-bd"/>
</dbReference>
<evidence type="ECO:0000256" key="1">
    <source>
        <dbReference type="SAM" id="MobiDB-lite"/>
    </source>
</evidence>
<dbReference type="Gene3D" id="3.40.50.300">
    <property type="entry name" value="P-loop containing nucleotide triphosphate hydrolases"/>
    <property type="match status" value="1"/>
</dbReference>
<name>A0A7R8VKB1_TIMDO</name>